<feature type="domain" description="DMAP1-binding" evidence="3">
    <location>
        <begin position="7"/>
        <end position="156"/>
    </location>
</feature>
<dbReference type="Gene3D" id="3.30.300.30">
    <property type="match status" value="2"/>
</dbReference>
<keyword evidence="5" id="KW-1185">Reference proteome</keyword>
<dbReference type="Proteomes" id="UP000887458">
    <property type="component" value="Unassembled WGS sequence"/>
</dbReference>
<dbReference type="InterPro" id="IPR056881">
    <property type="entry name" value="Mug62_dom"/>
</dbReference>
<evidence type="ECO:0000313" key="5">
    <source>
        <dbReference type="Proteomes" id="UP000887458"/>
    </source>
</evidence>
<dbReference type="SUPFAM" id="SSF56801">
    <property type="entry name" value="Acetyl-CoA synthetase-like"/>
    <property type="match status" value="2"/>
</dbReference>
<evidence type="ECO:0000256" key="1">
    <source>
        <dbReference type="ARBA" id="ARBA00007735"/>
    </source>
</evidence>
<dbReference type="Pfam" id="PF00501">
    <property type="entry name" value="AMP-binding"/>
    <property type="match status" value="2"/>
</dbReference>
<feature type="compositionally biased region" description="Basic residues" evidence="2">
    <location>
        <begin position="258"/>
        <end position="270"/>
    </location>
</feature>
<dbReference type="EMBL" id="NJHN03000120">
    <property type="protein sequence ID" value="KAH9413596.1"/>
    <property type="molecule type" value="Genomic_DNA"/>
</dbReference>
<dbReference type="Pfam" id="PF06464">
    <property type="entry name" value="DMAP_binding"/>
    <property type="match status" value="1"/>
</dbReference>
<gene>
    <name evidence="4" type="primary">DIP2</name>
    <name evidence="4" type="ORF">DERP_009297</name>
</gene>
<dbReference type="InterPro" id="IPR042099">
    <property type="entry name" value="ANL_N_sf"/>
</dbReference>
<accession>A0ABQ8ITF2</accession>
<reference evidence="4 5" key="2">
    <citation type="journal article" date="2022" name="Mol. Biol. Evol.">
        <title>Comparative Genomics Reveals Insights into the Divergent Evolution of Astigmatic Mites and Household Pest Adaptations.</title>
        <authorList>
            <person name="Xiong Q."/>
            <person name="Wan A.T."/>
            <person name="Liu X."/>
            <person name="Fung C.S."/>
            <person name="Xiao X."/>
            <person name="Malainual N."/>
            <person name="Hou J."/>
            <person name="Wang L."/>
            <person name="Wang M."/>
            <person name="Yang K.Y."/>
            <person name="Cui Y."/>
            <person name="Leung E.L."/>
            <person name="Nong W."/>
            <person name="Shin S.K."/>
            <person name="Au S.W."/>
            <person name="Jeong K.Y."/>
            <person name="Chew F.T."/>
            <person name="Hui J.H."/>
            <person name="Leung T.F."/>
            <person name="Tungtrongchitr A."/>
            <person name="Zhong N."/>
            <person name="Liu Z."/>
            <person name="Tsui S.K."/>
        </authorList>
    </citation>
    <scope>NUCLEOTIDE SEQUENCE [LARGE SCALE GENOMIC DNA]</scope>
    <source>
        <strain evidence="4">Derp</strain>
    </source>
</reference>
<dbReference type="PANTHER" id="PTHR22754">
    <property type="entry name" value="DISCO-INTERACTING PROTEIN 2 DIP2 -RELATED"/>
    <property type="match status" value="1"/>
</dbReference>
<dbReference type="InterPro" id="IPR010506">
    <property type="entry name" value="DMAP1-bd"/>
</dbReference>
<feature type="compositionally biased region" description="Polar residues" evidence="2">
    <location>
        <begin position="354"/>
        <end position="383"/>
    </location>
</feature>
<dbReference type="InterPro" id="IPR037337">
    <property type="entry name" value="Dip2-like_dom"/>
</dbReference>
<sequence>MADLGIDINKLPTETRTKLAELELELSEDYNEDDDNNVRMFRSKYLLENFNYLNNDNNGDITQKGYEKKRFRLLAPFFNQQQQQQQQSQQQQLKQQQSGAASPSTRAKRRAHRRVTRHESRYHSEIRQEAVQQALAAMQNKPKPSMPMPSKRTSAVMATGHHHRNYPQMQHSPNRRRPIDSRRQPPPPMTDSSTDDDDDDSILNESSSTASEREKRGIGIGRHGSKYRGPSFMAIDQSLPNSSDTSTHSSPAHERSNNHHHNHHHQHRYSQHQQQQQQPALLPRVIGMHEHSSSPSTRIGIGTPDSSSKHNRKSHIQSQPLPPPPTMFKNPSPTNIMEQQPKQQQQSSSLNQAYRPQSQHHPIGSSSSAGGYRMNGSQSQQAHLHSIPPAPAEYANDNDDSSNNKVEIPPVRPERVSSKISDVNHLADILQNLSPSGTSSINQLPGLLPDVTNTNSSSSLMMMLNNNNQIDDNQSFEDYEIDSGTCTTKWKVSTKIQQLLNTLKRPKRRPLPEFYVDDETDLEIAANQVDPSAPKPEGNTMLPSIGEQLMVPPGLPRTLEAALNRYGTSTMKAPAITVLDTNGKISPSLTYGKLYNRSRKIAYNLLNKIGQKGELNIRTGDRVALVFPNSDPIGFICAFYGCLTAGVIPVAIEVPLSRRDAGSQQIGFLLGSCNVTYALTSEACFKGLPKTATGEIHTFKGWPRISWLITDNLTKPPKEWQPPARISEDSSAYIEYTSDKDGAVKGVCISRNAMISHCRALTGACGYSESEVMVCVLDFKREVGLWHAVQASILNGMHVIFIPYALMKINPAMWMLMITKFKASIALCKSRDLHWGLLASKDHKDINLSSLRMLLVADGANPWSLSSCDQFFSVFHSRGLRVEALCPCATSPEAMTISIRRPGRTGVGATGRGVLSMSALSYGVIRVDNENSLTSLTLQDCGHVLPGTIAAVVKMNGLPHLCKTDEVGEICLSTTSAGSCYLGLQGLTNSVFKMQPFNSDGRPFSEQTFVRTGLLGFMGPGALVFVCGTRDGVMQVSGRKHNTDDLIATVLAVEPMKFVYRGRIAIFSIKVLRDERICVVAEQRPDCTEDESFQWMSRVIQAVDSIHQVGIYCLALVPPNCLPKTPLGGIHLAEVKRKFTEGSLHPVNVLMCPHTCVTNLPKPREVHGEIGPASVMVGNIVQGVRLAVAQGRDIMDDGDSNHDLRKQNFITDVLKSRSITTPDHILFTLLNSKNMEVATLSCSQLYKRAERIACLLLERGKPNTGDHVALIYSPGIDLICAFYGCLLVGVVPVTIRPPHPQNLQTTLPTVRMIANVSKSSLILSTGPVIKLLKSKEANNVVEIKSWPPTLDTDDLPKRKLNQPYKAPTPEMIAYLDFSVSTTGMLAGIKISHAGLTSLCRSMKIACELYASRHIALCLDPYCGLGFVLWCISSVYSGHHTILIPPSEVELNPAVWLTAVSQFKVRDTFCSYGVMELCTKGLGSSIQQLKQRGINLSCVRTCVIVAEERPRVSLTSSFTKLFHSLGLSGRSVSTSFGCRANIALCLQGASSPDPTTVYVDTRALRNDRVTLVERGAPHSVCLMESGKLLPGVKVIIANPDTKGHCGDSNLGEIWVQSPHNSSGFFAVFGDENMHNEHFNAKLSTGDTAQTYARTGYLGFLRRTESNYMMLSLFVGSLDETITLRGLRYHPIDIENSVMRSHKKISECAVFTWSNLLVVVVELDGNENEALDLVPMVTNVILEEHHLIVGVVVVVDPGVVPINSRGEKQRMHLRDGFLADQLDPIYVAYNM</sequence>
<feature type="compositionally biased region" description="Low complexity" evidence="2">
    <location>
        <begin position="339"/>
        <end position="352"/>
    </location>
</feature>
<dbReference type="InterPro" id="IPR000873">
    <property type="entry name" value="AMP-dep_synth/lig_dom"/>
</dbReference>
<proteinExistence type="inferred from homology"/>
<evidence type="ECO:0000313" key="4">
    <source>
        <dbReference type="EMBL" id="KAH9413596.1"/>
    </source>
</evidence>
<feature type="compositionally biased region" description="Low complexity" evidence="2">
    <location>
        <begin position="80"/>
        <end position="97"/>
    </location>
</feature>
<feature type="compositionally biased region" description="Basic residues" evidence="2">
    <location>
        <begin position="106"/>
        <end position="116"/>
    </location>
</feature>
<comment type="caution">
    <text evidence="4">The sequence shown here is derived from an EMBL/GenBank/DDBJ whole genome shotgun (WGS) entry which is preliminary data.</text>
</comment>
<dbReference type="PANTHER" id="PTHR22754:SF32">
    <property type="entry name" value="DISCO-INTERACTING PROTEIN 2"/>
    <property type="match status" value="1"/>
</dbReference>
<dbReference type="PROSITE" id="PS51912">
    <property type="entry name" value="DMAP1_BIND"/>
    <property type="match status" value="1"/>
</dbReference>
<dbReference type="CDD" id="cd05905">
    <property type="entry name" value="Dip2"/>
    <property type="match status" value="2"/>
</dbReference>
<evidence type="ECO:0000256" key="2">
    <source>
        <dbReference type="SAM" id="MobiDB-lite"/>
    </source>
</evidence>
<feature type="compositionally biased region" description="Polar residues" evidence="2">
    <location>
        <begin position="329"/>
        <end position="338"/>
    </location>
</feature>
<feature type="compositionally biased region" description="Polar residues" evidence="2">
    <location>
        <begin position="238"/>
        <end position="250"/>
    </location>
</feature>
<feature type="region of interest" description="Disordered" evidence="2">
    <location>
        <begin position="79"/>
        <end position="417"/>
    </location>
</feature>
<name>A0ABQ8ITF2_DERPT</name>
<dbReference type="SMART" id="SM01137">
    <property type="entry name" value="DMAP_binding"/>
    <property type="match status" value="1"/>
</dbReference>
<feature type="compositionally biased region" description="Basic and acidic residues" evidence="2">
    <location>
        <begin position="117"/>
        <end position="128"/>
    </location>
</feature>
<dbReference type="Pfam" id="PF23024">
    <property type="entry name" value="AMP-dom_DIP2-like"/>
    <property type="match status" value="1"/>
</dbReference>
<dbReference type="Gene3D" id="3.40.50.12780">
    <property type="entry name" value="N-terminal domain of ligase-like"/>
    <property type="match status" value="2"/>
</dbReference>
<evidence type="ECO:0000259" key="3">
    <source>
        <dbReference type="PROSITE" id="PS51912"/>
    </source>
</evidence>
<reference evidence="4 5" key="1">
    <citation type="journal article" date="2018" name="J. Allergy Clin. Immunol.">
        <title>High-quality assembly of Dermatophagoides pteronyssinus genome and transcriptome reveals a wide range of novel allergens.</title>
        <authorList>
            <person name="Liu X.Y."/>
            <person name="Yang K.Y."/>
            <person name="Wang M.Q."/>
            <person name="Kwok J.S."/>
            <person name="Zeng X."/>
            <person name="Yang Z."/>
            <person name="Xiao X.J."/>
            <person name="Lau C.P."/>
            <person name="Li Y."/>
            <person name="Huang Z.M."/>
            <person name="Ba J.G."/>
            <person name="Yim A.K."/>
            <person name="Ouyang C.Y."/>
            <person name="Ngai S.M."/>
            <person name="Chan T.F."/>
            <person name="Leung E.L."/>
            <person name="Liu L."/>
            <person name="Liu Z.G."/>
            <person name="Tsui S.K."/>
        </authorList>
    </citation>
    <scope>NUCLEOTIDE SEQUENCE [LARGE SCALE GENOMIC DNA]</scope>
    <source>
        <strain evidence="4">Derp</strain>
    </source>
</reference>
<dbReference type="InterPro" id="IPR025110">
    <property type="entry name" value="AMP-bd_C"/>
</dbReference>
<comment type="similarity">
    <text evidence="1">Belongs to the DIP2 family.</text>
</comment>
<feature type="compositionally biased region" description="Acidic residues" evidence="2">
    <location>
        <begin position="193"/>
        <end position="202"/>
    </location>
</feature>
<dbReference type="InterPro" id="IPR045851">
    <property type="entry name" value="AMP-bd_C_sf"/>
</dbReference>
<organism evidence="4 5">
    <name type="scientific">Dermatophagoides pteronyssinus</name>
    <name type="common">European house dust mite</name>
    <dbReference type="NCBI Taxonomy" id="6956"/>
    <lineage>
        <taxon>Eukaryota</taxon>
        <taxon>Metazoa</taxon>
        <taxon>Ecdysozoa</taxon>
        <taxon>Arthropoda</taxon>
        <taxon>Chelicerata</taxon>
        <taxon>Arachnida</taxon>
        <taxon>Acari</taxon>
        <taxon>Acariformes</taxon>
        <taxon>Sarcoptiformes</taxon>
        <taxon>Astigmata</taxon>
        <taxon>Psoroptidia</taxon>
        <taxon>Analgoidea</taxon>
        <taxon>Pyroglyphidae</taxon>
        <taxon>Dermatophagoidinae</taxon>
        <taxon>Dermatophagoides</taxon>
    </lineage>
</organism>
<protein>
    <submittedName>
        <fullName evidence="4">Beta transducin</fullName>
    </submittedName>
</protein>
<dbReference type="Pfam" id="PF24919">
    <property type="entry name" value="Mug62"/>
    <property type="match status" value="1"/>
</dbReference>